<proteinExistence type="inferred from homology"/>
<evidence type="ECO:0000256" key="3">
    <source>
        <dbReference type="ARBA" id="ARBA00023274"/>
    </source>
</evidence>
<comment type="similarity">
    <text evidence="1">Belongs to the bacterial ribosomal protein bS21 family.</text>
</comment>
<evidence type="ECO:0000313" key="5">
    <source>
        <dbReference type="Proteomes" id="UP001153555"/>
    </source>
</evidence>
<reference evidence="4" key="1">
    <citation type="submission" date="2019-12" db="EMBL/GenBank/DDBJ databases">
        <authorList>
            <person name="Scholes J."/>
        </authorList>
    </citation>
    <scope>NUCLEOTIDE SEQUENCE</scope>
</reference>
<dbReference type="Pfam" id="PF01165">
    <property type="entry name" value="Ribosomal_S21"/>
    <property type="match status" value="1"/>
</dbReference>
<accession>A0A9N7RCX8</accession>
<keyword evidence="5" id="KW-1185">Reference proteome</keyword>
<dbReference type="PANTHER" id="PTHR21109">
    <property type="entry name" value="MITOCHONDRIAL 28S RIBOSOMAL PROTEIN S21"/>
    <property type="match status" value="1"/>
</dbReference>
<dbReference type="InterPro" id="IPR001911">
    <property type="entry name" value="Ribosomal_bS21"/>
</dbReference>
<sequence length="163" mass="18821">MATLSIPKIFSLFTPSKPTPPRSQIPRRPLVSAAATDQPRWSPLVLSDEYQSSVSSSSDVMRVVCPSLANANIYFRSRPVNVEVIVGDDENDDWVERFMREVARSGILQEVRRRRYFESNQEKKKRKSREAAKRNSRRFVNSIPFRLVLLGSHPVTISWHLFF</sequence>
<dbReference type="GO" id="GO:0006412">
    <property type="term" value="P:translation"/>
    <property type="evidence" value="ECO:0007669"/>
    <property type="project" value="InterPro"/>
</dbReference>
<protein>
    <submittedName>
        <fullName evidence="4">Ribosomal protein S21 family protein</fullName>
    </submittedName>
</protein>
<dbReference type="Gene3D" id="1.20.5.1150">
    <property type="entry name" value="Ribosomal protein S8"/>
    <property type="match status" value="1"/>
</dbReference>
<dbReference type="InterPro" id="IPR038380">
    <property type="entry name" value="Ribosomal_bS21_sf"/>
</dbReference>
<keyword evidence="3" id="KW-0687">Ribonucleoprotein</keyword>
<organism evidence="4 5">
    <name type="scientific">Striga hermonthica</name>
    <name type="common">Purple witchweed</name>
    <name type="synonym">Buchnera hermonthica</name>
    <dbReference type="NCBI Taxonomy" id="68872"/>
    <lineage>
        <taxon>Eukaryota</taxon>
        <taxon>Viridiplantae</taxon>
        <taxon>Streptophyta</taxon>
        <taxon>Embryophyta</taxon>
        <taxon>Tracheophyta</taxon>
        <taxon>Spermatophyta</taxon>
        <taxon>Magnoliopsida</taxon>
        <taxon>eudicotyledons</taxon>
        <taxon>Gunneridae</taxon>
        <taxon>Pentapetalae</taxon>
        <taxon>asterids</taxon>
        <taxon>lamiids</taxon>
        <taxon>Lamiales</taxon>
        <taxon>Orobanchaceae</taxon>
        <taxon>Buchnereae</taxon>
        <taxon>Striga</taxon>
    </lineage>
</organism>
<gene>
    <name evidence="4" type="ORF">SHERM_21542</name>
</gene>
<evidence type="ECO:0000256" key="1">
    <source>
        <dbReference type="ARBA" id="ARBA00006640"/>
    </source>
</evidence>
<dbReference type="AlphaFoldDB" id="A0A9N7RCX8"/>
<dbReference type="NCBIfam" id="TIGR00030">
    <property type="entry name" value="S21p"/>
    <property type="match status" value="1"/>
</dbReference>
<dbReference type="OrthoDB" id="785538at2759"/>
<dbReference type="EMBL" id="CACSLK010024787">
    <property type="protein sequence ID" value="CAA0824637.1"/>
    <property type="molecule type" value="Genomic_DNA"/>
</dbReference>
<comment type="caution">
    <text evidence="4">The sequence shown here is derived from an EMBL/GenBank/DDBJ whole genome shotgun (WGS) entry which is preliminary data.</text>
</comment>
<dbReference type="PANTHER" id="PTHR21109:SF0">
    <property type="entry name" value="SMALL RIBOSOMAL SUBUNIT PROTEIN BS21M"/>
    <property type="match status" value="1"/>
</dbReference>
<dbReference type="HAMAP" id="MF_00358">
    <property type="entry name" value="Ribosomal_bS21"/>
    <property type="match status" value="1"/>
</dbReference>
<dbReference type="GO" id="GO:0003735">
    <property type="term" value="F:structural constituent of ribosome"/>
    <property type="evidence" value="ECO:0007669"/>
    <property type="project" value="InterPro"/>
</dbReference>
<dbReference type="Proteomes" id="UP001153555">
    <property type="component" value="Unassembled WGS sequence"/>
</dbReference>
<dbReference type="GO" id="GO:0005840">
    <property type="term" value="C:ribosome"/>
    <property type="evidence" value="ECO:0007669"/>
    <property type="project" value="UniProtKB-KW"/>
</dbReference>
<name>A0A9N7RCX8_STRHE</name>
<evidence type="ECO:0000313" key="4">
    <source>
        <dbReference type="EMBL" id="CAA0824637.1"/>
    </source>
</evidence>
<keyword evidence="2 4" id="KW-0689">Ribosomal protein</keyword>
<dbReference type="GO" id="GO:1990904">
    <property type="term" value="C:ribonucleoprotein complex"/>
    <property type="evidence" value="ECO:0007669"/>
    <property type="project" value="UniProtKB-KW"/>
</dbReference>
<evidence type="ECO:0000256" key="2">
    <source>
        <dbReference type="ARBA" id="ARBA00022980"/>
    </source>
</evidence>